<dbReference type="OrthoDB" id="7188505at2"/>
<evidence type="ECO:0000313" key="3">
    <source>
        <dbReference type="Proteomes" id="UP000199236"/>
    </source>
</evidence>
<protein>
    <submittedName>
        <fullName evidence="2">Transcriptional regulator, contains XRE-family HTH domain</fullName>
    </submittedName>
</protein>
<dbReference type="CDD" id="cd00093">
    <property type="entry name" value="HTH_XRE"/>
    <property type="match status" value="1"/>
</dbReference>
<dbReference type="Proteomes" id="UP000199236">
    <property type="component" value="Unassembled WGS sequence"/>
</dbReference>
<dbReference type="SUPFAM" id="SSF47413">
    <property type="entry name" value="lambda repressor-like DNA-binding domains"/>
    <property type="match status" value="1"/>
</dbReference>
<dbReference type="EMBL" id="FOVR01000012">
    <property type="protein sequence ID" value="SFO77332.1"/>
    <property type="molecule type" value="Genomic_DNA"/>
</dbReference>
<organism evidence="2 3">
    <name type="scientific">Cohaesibacter marisflavi</name>
    <dbReference type="NCBI Taxonomy" id="655353"/>
    <lineage>
        <taxon>Bacteria</taxon>
        <taxon>Pseudomonadati</taxon>
        <taxon>Pseudomonadota</taxon>
        <taxon>Alphaproteobacteria</taxon>
        <taxon>Hyphomicrobiales</taxon>
        <taxon>Cohaesibacteraceae</taxon>
    </lineage>
</organism>
<gene>
    <name evidence="2" type="ORF">SAMN04488056_112144</name>
</gene>
<dbReference type="SMART" id="SM00530">
    <property type="entry name" value="HTH_XRE"/>
    <property type="match status" value="1"/>
</dbReference>
<evidence type="ECO:0000313" key="2">
    <source>
        <dbReference type="EMBL" id="SFO77332.1"/>
    </source>
</evidence>
<feature type="domain" description="HTH cro/C1-type" evidence="1">
    <location>
        <begin position="21"/>
        <end position="82"/>
    </location>
</feature>
<dbReference type="GO" id="GO:0003677">
    <property type="term" value="F:DNA binding"/>
    <property type="evidence" value="ECO:0007669"/>
    <property type="project" value="InterPro"/>
</dbReference>
<accession>A0A1I5JX00</accession>
<dbReference type="RefSeq" id="WP_090074822.1">
    <property type="nucleotide sequence ID" value="NZ_FOVR01000012.1"/>
</dbReference>
<dbReference type="Gene3D" id="1.10.260.40">
    <property type="entry name" value="lambda repressor-like DNA-binding domains"/>
    <property type="match status" value="1"/>
</dbReference>
<dbReference type="PROSITE" id="PS50943">
    <property type="entry name" value="HTH_CROC1"/>
    <property type="match status" value="1"/>
</dbReference>
<sequence length="119" mass="13579">MLQNLQYACAMDQKELQPNFIRQWRKHRGLTLRELEEKMFDENGDTTVSFVSIGRIETGKQPYNQLALEAIAKALDTTPVALISQHPDDVDPLTDFIKGLSDQEKLKALNVLKAMFTSR</sequence>
<proteinExistence type="predicted"/>
<dbReference type="InterPro" id="IPR001387">
    <property type="entry name" value="Cro/C1-type_HTH"/>
</dbReference>
<dbReference type="STRING" id="655353.SAMN04488056_112144"/>
<evidence type="ECO:0000259" key="1">
    <source>
        <dbReference type="PROSITE" id="PS50943"/>
    </source>
</evidence>
<dbReference type="Pfam" id="PF01381">
    <property type="entry name" value="HTH_3"/>
    <property type="match status" value="1"/>
</dbReference>
<reference evidence="2 3" key="1">
    <citation type="submission" date="2016-10" db="EMBL/GenBank/DDBJ databases">
        <authorList>
            <person name="de Groot N.N."/>
        </authorList>
    </citation>
    <scope>NUCLEOTIDE SEQUENCE [LARGE SCALE GENOMIC DNA]</scope>
    <source>
        <strain evidence="2 3">CGMCC 1.9157</strain>
    </source>
</reference>
<name>A0A1I5JX00_9HYPH</name>
<dbReference type="InterPro" id="IPR010982">
    <property type="entry name" value="Lambda_DNA-bd_dom_sf"/>
</dbReference>
<dbReference type="AlphaFoldDB" id="A0A1I5JX00"/>
<keyword evidence="3" id="KW-1185">Reference proteome</keyword>